<evidence type="ECO:0000256" key="5">
    <source>
        <dbReference type="SAM" id="Phobius"/>
    </source>
</evidence>
<dbReference type="Pfam" id="PF13520">
    <property type="entry name" value="AA_permease_2"/>
    <property type="match status" value="1"/>
</dbReference>
<feature type="transmembrane region" description="Helical" evidence="5">
    <location>
        <begin position="112"/>
        <end position="136"/>
    </location>
</feature>
<evidence type="ECO:0000313" key="7">
    <source>
        <dbReference type="Proteomes" id="UP000182054"/>
    </source>
</evidence>
<organism evidence="6 7">
    <name type="scientific">Rhodococcoides kroppenstedtii</name>
    <dbReference type="NCBI Taxonomy" id="293050"/>
    <lineage>
        <taxon>Bacteria</taxon>
        <taxon>Bacillati</taxon>
        <taxon>Actinomycetota</taxon>
        <taxon>Actinomycetes</taxon>
        <taxon>Mycobacteriales</taxon>
        <taxon>Nocardiaceae</taxon>
        <taxon>Rhodococcoides</taxon>
    </lineage>
</organism>
<dbReference type="GO" id="GO:0015171">
    <property type="term" value="F:amino acid transmembrane transporter activity"/>
    <property type="evidence" value="ECO:0007669"/>
    <property type="project" value="TreeGrafter"/>
</dbReference>
<keyword evidence="2 5" id="KW-0812">Transmembrane</keyword>
<feature type="transmembrane region" description="Helical" evidence="5">
    <location>
        <begin position="390"/>
        <end position="410"/>
    </location>
</feature>
<feature type="transmembrane region" description="Helical" evidence="5">
    <location>
        <begin position="447"/>
        <end position="465"/>
    </location>
</feature>
<accession>A0A1I0TG58</accession>
<dbReference type="PANTHER" id="PTHR43243:SF24">
    <property type="entry name" value="CATIONIC AMINO ACID TRANSPORT INTEGRAL MEMBRANE PROTEIN ROCE-RELATED"/>
    <property type="match status" value="1"/>
</dbReference>
<reference evidence="6 7" key="1">
    <citation type="submission" date="2016-10" db="EMBL/GenBank/DDBJ databases">
        <authorList>
            <person name="de Groot N.N."/>
        </authorList>
    </citation>
    <scope>NUCLEOTIDE SEQUENCE [LARGE SCALE GENOMIC DNA]</scope>
    <source>
        <strain evidence="6 7">DSM 44908</strain>
    </source>
</reference>
<dbReference type="PANTHER" id="PTHR43243">
    <property type="entry name" value="INNER MEMBRANE TRANSPORTER YGJI-RELATED"/>
    <property type="match status" value="1"/>
</dbReference>
<protein>
    <submittedName>
        <fullName evidence="6">Amino acid/polyamine/organocation transporter, APC superfamily</fullName>
    </submittedName>
</protein>
<dbReference type="OrthoDB" id="9762947at2"/>
<evidence type="ECO:0000256" key="1">
    <source>
        <dbReference type="ARBA" id="ARBA00004141"/>
    </source>
</evidence>
<keyword evidence="3 5" id="KW-1133">Transmembrane helix</keyword>
<evidence type="ECO:0000313" key="6">
    <source>
        <dbReference type="EMBL" id="SFA50771.1"/>
    </source>
</evidence>
<dbReference type="PIRSF" id="PIRSF006060">
    <property type="entry name" value="AA_transporter"/>
    <property type="match status" value="1"/>
</dbReference>
<dbReference type="RefSeq" id="WP_068364955.1">
    <property type="nucleotide sequence ID" value="NZ_FOJN01000006.1"/>
</dbReference>
<name>A0A1I0TG58_9NOCA</name>
<evidence type="ECO:0000256" key="3">
    <source>
        <dbReference type="ARBA" id="ARBA00022989"/>
    </source>
</evidence>
<feature type="transmembrane region" description="Helical" evidence="5">
    <location>
        <begin position="42"/>
        <end position="63"/>
    </location>
</feature>
<dbReference type="Gene3D" id="1.20.1740.10">
    <property type="entry name" value="Amino acid/polyamine transporter I"/>
    <property type="match status" value="1"/>
</dbReference>
<feature type="transmembrane region" description="Helical" evidence="5">
    <location>
        <begin position="166"/>
        <end position="184"/>
    </location>
</feature>
<gene>
    <name evidence="6" type="ORF">SAMN05444374_106122</name>
</gene>
<feature type="transmembrane region" description="Helical" evidence="5">
    <location>
        <begin position="196"/>
        <end position="218"/>
    </location>
</feature>
<evidence type="ECO:0000256" key="4">
    <source>
        <dbReference type="ARBA" id="ARBA00023136"/>
    </source>
</evidence>
<dbReference type="GeneID" id="85485841"/>
<dbReference type="EMBL" id="FOJN01000006">
    <property type="protein sequence ID" value="SFA50771.1"/>
    <property type="molecule type" value="Genomic_DNA"/>
</dbReference>
<dbReference type="AlphaFoldDB" id="A0A1I0TG58"/>
<feature type="transmembrane region" description="Helical" evidence="5">
    <location>
        <begin position="265"/>
        <end position="286"/>
    </location>
</feature>
<dbReference type="GO" id="GO:0016020">
    <property type="term" value="C:membrane"/>
    <property type="evidence" value="ECO:0007669"/>
    <property type="project" value="UniProtKB-SubCell"/>
</dbReference>
<feature type="transmembrane region" description="Helical" evidence="5">
    <location>
        <begin position="316"/>
        <end position="336"/>
    </location>
</feature>
<dbReference type="Proteomes" id="UP000182054">
    <property type="component" value="Unassembled WGS sequence"/>
</dbReference>
<comment type="subcellular location">
    <subcellularLocation>
        <location evidence="1">Membrane</location>
        <topology evidence="1">Multi-pass membrane protein</topology>
    </subcellularLocation>
</comment>
<sequence length="477" mass="50117">MSERSASGSGRSLLRRKPLADIAALETRGGSDLKRSMTTFQLTCIGVGSTVGTGIFFIFSSAVPVAGPAVIFSFVIAAITAGLTALCYAELASSIPASGSTYTYTYTIIGEFVAMLVGACLILEYGVSTAAVSVLWSQYLNDLLDRTVGLRIPDVLSHAPGGGEGFGVNLPAVVLVGLCAVLLIRGTSESARANVIMVIVKIGILAMFAVVGFTGFSLDNLEPFAPFGVAGIGAASGLIFFSFIGLDAVSTAGEEVENPRRTLPIALISALVVVTLIYLLVTLSAVGAQKWTKFEGQEAGLAEILSFVTGSSWPSIVLSAGAVVSIFSVTLVTLYGQTRILFAMSRDGMVPSIFSEVAPRSLVPVKNTIIVACCVALLAGLLPLDFLADLVSMGTLVAFLVVSAGVIVLRRREPDIDRGFKVPFYPVLPLLSIAACLYLISTLHVQTWILFAIWLGATSALYFGYSRRRSRLEPTAG</sequence>
<feature type="transmembrane region" description="Helical" evidence="5">
    <location>
        <begin position="422"/>
        <end position="441"/>
    </location>
</feature>
<keyword evidence="4 5" id="KW-0472">Membrane</keyword>
<proteinExistence type="predicted"/>
<feature type="transmembrane region" description="Helical" evidence="5">
    <location>
        <begin position="368"/>
        <end position="384"/>
    </location>
</feature>
<feature type="transmembrane region" description="Helical" evidence="5">
    <location>
        <begin position="224"/>
        <end position="244"/>
    </location>
</feature>
<dbReference type="InterPro" id="IPR002293">
    <property type="entry name" value="AA/rel_permease1"/>
</dbReference>
<feature type="transmembrane region" description="Helical" evidence="5">
    <location>
        <begin position="69"/>
        <end position="91"/>
    </location>
</feature>
<evidence type="ECO:0000256" key="2">
    <source>
        <dbReference type="ARBA" id="ARBA00022692"/>
    </source>
</evidence>